<sequence length="312" mass="34739">MPNPLCVTGEEPVIDNILLQHLKEEGFDVTYVSFISDRAAYRETMKSIGKEIGRAHPYGIIAFGDAATECLDMHVKPGTNLTAIVAYYPSGVRRPTARYRTNNQGPVHLLCHLASKQDIKIAFKSNTTKSHAYTSVEPGFAQRAKSEFNEAASTLAWSRTLSHLRRAYKMEEIETVWQRHFDLMTIATHDDDGDDKYAIFDTMTSDYLSSNCGALDEESAACLPCSFGVHNADAWSISSMSRDITGTVLTELIEVTTWHSPTGSMAQPRGPAASKQVITPVKITARFRDGKVCFEKWCWRNTALLHAQTPKK</sequence>
<evidence type="ECO:0000313" key="1">
    <source>
        <dbReference type="EMBL" id="QIW98874.1"/>
    </source>
</evidence>
<evidence type="ECO:0000313" key="2">
    <source>
        <dbReference type="Proteomes" id="UP000503462"/>
    </source>
</evidence>
<reference evidence="1 2" key="1">
    <citation type="journal article" date="2016" name="Sci. Rep.">
        <title>Peltaster fructicola genome reveals evolution from an invasive phytopathogen to an ectophytic parasite.</title>
        <authorList>
            <person name="Xu C."/>
            <person name="Chen H."/>
            <person name="Gleason M.L."/>
            <person name="Xu J.R."/>
            <person name="Liu H."/>
            <person name="Zhang R."/>
            <person name="Sun G."/>
        </authorList>
    </citation>
    <scope>NUCLEOTIDE SEQUENCE [LARGE SCALE GENOMIC DNA]</scope>
    <source>
        <strain evidence="1 2">LNHT1506</strain>
    </source>
</reference>
<keyword evidence="2" id="KW-1185">Reference proteome</keyword>
<gene>
    <name evidence="1" type="ORF">AMS68_004392</name>
</gene>
<name>A0A6H0XW40_9PEZI</name>
<dbReference type="EMBL" id="CP051141">
    <property type="protein sequence ID" value="QIW98874.1"/>
    <property type="molecule type" value="Genomic_DNA"/>
</dbReference>
<proteinExistence type="predicted"/>
<protein>
    <submittedName>
        <fullName evidence="1">Uncharacterized protein</fullName>
    </submittedName>
</protein>
<accession>A0A6H0XW40</accession>
<dbReference type="Proteomes" id="UP000503462">
    <property type="component" value="Chromosome 3"/>
</dbReference>
<organism evidence="1 2">
    <name type="scientific">Peltaster fructicola</name>
    <dbReference type="NCBI Taxonomy" id="286661"/>
    <lineage>
        <taxon>Eukaryota</taxon>
        <taxon>Fungi</taxon>
        <taxon>Dikarya</taxon>
        <taxon>Ascomycota</taxon>
        <taxon>Pezizomycotina</taxon>
        <taxon>Dothideomycetes</taxon>
        <taxon>Dothideomycetes incertae sedis</taxon>
        <taxon>Peltaster</taxon>
    </lineage>
</organism>
<dbReference type="AlphaFoldDB" id="A0A6H0XW40"/>
<dbReference type="OrthoDB" id="5440at2759"/>